<dbReference type="PANTHER" id="PTHR15184:SF9">
    <property type="entry name" value="SPI-1 TYPE 3 SECRETION SYSTEM ATPASE"/>
    <property type="match status" value="1"/>
</dbReference>
<dbReference type="GO" id="GO:0005524">
    <property type="term" value="F:ATP binding"/>
    <property type="evidence" value="ECO:0007669"/>
    <property type="project" value="UniProtKB-KW"/>
</dbReference>
<dbReference type="OrthoDB" id="9802718at2"/>
<keyword evidence="11" id="KW-1185">Reference proteome</keyword>
<dbReference type="GO" id="GO:0046933">
    <property type="term" value="F:proton-transporting ATP synthase activity, rotational mechanism"/>
    <property type="evidence" value="ECO:0007669"/>
    <property type="project" value="TreeGrafter"/>
</dbReference>
<evidence type="ECO:0000256" key="5">
    <source>
        <dbReference type="ARBA" id="ARBA00022840"/>
    </source>
</evidence>
<dbReference type="RefSeq" id="WP_068541262.1">
    <property type="nucleotide sequence ID" value="NZ_LSFI01000010.1"/>
</dbReference>
<name>A0A177E8Y2_9BACT</name>
<dbReference type="NCBIfam" id="TIGR03497">
    <property type="entry name" value="FliI_clade2"/>
    <property type="match status" value="1"/>
</dbReference>
<sequence length="436" mass="47436">MRAPDLSQFLNLVKDIEPVSVCGQVKRVVGLVVEAQGPNVSVGGLCEIEVSNGKNILAEVVGFKDERVLLIPFADPRGIEPGSKVYWRRESGVRVGEALLGRVIDALGEPLDEKKLPPLKHIYPIHAEPLKPFERARIEEPLDVGVRAINALLTVGKGQRIAIMAGSGVGKSTLLGMMARHTKADVNVIALIGERGREVREFLERDLGEEGLKRSVVVVATSDQPPPLRLRGAYLAMAVAEFFRDQGADVLLMMDSLTRFCMAGREVGLAIGEPPTARGYTPSVFAALPRLLERPGPKAGGGSITGIFTVLVEGDDFNEPVADAVRSIVDGHICLTRELAHQGHYPAIDILQSISRVMKDIVSKEQIEAAKELVNILAIYRKAEDLINIGAYVKGSNPQIDRALNKIEAINRFLRQGVDEKADFETSVKMLKEVAK</sequence>
<evidence type="ECO:0000259" key="9">
    <source>
        <dbReference type="SMART" id="SM00382"/>
    </source>
</evidence>
<dbReference type="CDD" id="cd18117">
    <property type="entry name" value="ATP-synt_flagellum-secretory_path_III_N"/>
    <property type="match status" value="1"/>
</dbReference>
<dbReference type="GO" id="GO:0005737">
    <property type="term" value="C:cytoplasm"/>
    <property type="evidence" value="ECO:0007669"/>
    <property type="project" value="UniProtKB-SubCell"/>
</dbReference>
<dbReference type="GO" id="GO:0044780">
    <property type="term" value="P:bacterial-type flagellum assembly"/>
    <property type="evidence" value="ECO:0007669"/>
    <property type="project" value="InterPro"/>
</dbReference>
<dbReference type="NCBIfam" id="TIGR01026">
    <property type="entry name" value="fliI_yscN"/>
    <property type="match status" value="1"/>
</dbReference>
<keyword evidence="2" id="KW-0813">Transport</keyword>
<feature type="domain" description="AAA+ ATPase" evidence="9">
    <location>
        <begin position="157"/>
        <end position="339"/>
    </location>
</feature>
<dbReference type="AlphaFoldDB" id="A0A177E8Y2"/>
<dbReference type="STRING" id="1795632.TH606_03230"/>
<dbReference type="InterPro" id="IPR004100">
    <property type="entry name" value="ATPase_F1/V1/A1_a/bsu_N"/>
</dbReference>
<evidence type="ECO:0000256" key="3">
    <source>
        <dbReference type="ARBA" id="ARBA00022490"/>
    </source>
</evidence>
<keyword evidence="3" id="KW-0963">Cytoplasm</keyword>
<evidence type="ECO:0000256" key="7">
    <source>
        <dbReference type="ARBA" id="ARBA00022967"/>
    </source>
</evidence>
<dbReference type="InterPro" id="IPR050053">
    <property type="entry name" value="ATPase_alpha/beta_chains"/>
</dbReference>
<dbReference type="EMBL" id="LSFI01000010">
    <property type="protein sequence ID" value="OAG28166.1"/>
    <property type="molecule type" value="Genomic_DNA"/>
</dbReference>
<comment type="catalytic activity">
    <reaction evidence="8">
        <text>ATP + H2O + cellular proteinSide 1 = ADP + phosphate + cellular proteinSide 2.</text>
        <dbReference type="EC" id="7.4.2.8"/>
    </reaction>
</comment>
<dbReference type="CDD" id="cd01136">
    <property type="entry name" value="ATPase_flagellum-secretory_path_III"/>
    <property type="match status" value="1"/>
</dbReference>
<keyword evidence="6" id="KW-0653">Protein transport</keyword>
<dbReference type="SUPFAM" id="SSF52540">
    <property type="entry name" value="P-loop containing nucleoside triphosphate hydrolases"/>
    <property type="match status" value="1"/>
</dbReference>
<keyword evidence="7" id="KW-1278">Translocase</keyword>
<evidence type="ECO:0000256" key="4">
    <source>
        <dbReference type="ARBA" id="ARBA00022741"/>
    </source>
</evidence>
<keyword evidence="5" id="KW-0067">ATP-binding</keyword>
<comment type="caution">
    <text evidence="10">The sequence shown here is derived from an EMBL/GenBank/DDBJ whole genome shotgun (WGS) entry which is preliminary data.</text>
</comment>
<dbReference type="GO" id="GO:0016887">
    <property type="term" value="F:ATP hydrolysis activity"/>
    <property type="evidence" value="ECO:0007669"/>
    <property type="project" value="InterPro"/>
</dbReference>
<comment type="subcellular location">
    <subcellularLocation>
        <location evidence="1">Cytoplasm</location>
    </subcellularLocation>
</comment>
<proteinExistence type="predicted"/>
<evidence type="ECO:0000313" key="10">
    <source>
        <dbReference type="EMBL" id="OAG28166.1"/>
    </source>
</evidence>
<dbReference type="GO" id="GO:0030254">
    <property type="term" value="P:protein secretion by the type III secretion system"/>
    <property type="evidence" value="ECO:0007669"/>
    <property type="project" value="InterPro"/>
</dbReference>
<protein>
    <submittedName>
        <fullName evidence="10">EscN/YscN/HrcN family type III secretion system ATPase</fullName>
    </submittedName>
</protein>
<dbReference type="InterPro" id="IPR005714">
    <property type="entry name" value="ATPase_T3SS_FliI/YscN"/>
</dbReference>
<dbReference type="Pfam" id="PF02874">
    <property type="entry name" value="ATP-synt_ab_N"/>
    <property type="match status" value="1"/>
</dbReference>
<dbReference type="FunFam" id="3.40.50.12240:FF:000002">
    <property type="entry name" value="Flagellum-specific ATP synthase FliI"/>
    <property type="match status" value="1"/>
</dbReference>
<dbReference type="InterPro" id="IPR022425">
    <property type="entry name" value="FliI_clade2"/>
</dbReference>
<dbReference type="GO" id="GO:0030257">
    <property type="term" value="C:type III protein secretion system complex"/>
    <property type="evidence" value="ECO:0007669"/>
    <property type="project" value="InterPro"/>
</dbReference>
<evidence type="ECO:0000256" key="1">
    <source>
        <dbReference type="ARBA" id="ARBA00004496"/>
    </source>
</evidence>
<dbReference type="Pfam" id="PF18269">
    <property type="entry name" value="T3SS_ATPase_C"/>
    <property type="match status" value="1"/>
</dbReference>
<dbReference type="InterPro" id="IPR027417">
    <property type="entry name" value="P-loop_NTPase"/>
</dbReference>
<dbReference type="PROSITE" id="PS00152">
    <property type="entry name" value="ATPASE_ALPHA_BETA"/>
    <property type="match status" value="1"/>
</dbReference>
<dbReference type="GO" id="GO:0008564">
    <property type="term" value="F:protein-exporting ATPase activity"/>
    <property type="evidence" value="ECO:0007669"/>
    <property type="project" value="UniProtKB-EC"/>
</dbReference>
<dbReference type="InterPro" id="IPR020003">
    <property type="entry name" value="ATPase_a/bsu_AS"/>
</dbReference>
<dbReference type="InterPro" id="IPR040627">
    <property type="entry name" value="T3SS_ATPase_C"/>
</dbReference>
<evidence type="ECO:0000256" key="6">
    <source>
        <dbReference type="ARBA" id="ARBA00022927"/>
    </source>
</evidence>
<dbReference type="InterPro" id="IPR000194">
    <property type="entry name" value="ATPase_F1/V1/A1_a/bsu_nucl-bd"/>
</dbReference>
<dbReference type="PANTHER" id="PTHR15184">
    <property type="entry name" value="ATP SYNTHASE"/>
    <property type="match status" value="1"/>
</dbReference>
<evidence type="ECO:0000313" key="11">
    <source>
        <dbReference type="Proteomes" id="UP000076964"/>
    </source>
</evidence>
<dbReference type="SMART" id="SM00382">
    <property type="entry name" value="AAA"/>
    <property type="match status" value="1"/>
</dbReference>
<evidence type="ECO:0000256" key="8">
    <source>
        <dbReference type="ARBA" id="ARBA00034006"/>
    </source>
</evidence>
<dbReference type="Pfam" id="PF00006">
    <property type="entry name" value="ATP-synt_ab"/>
    <property type="match status" value="1"/>
</dbReference>
<evidence type="ECO:0000256" key="2">
    <source>
        <dbReference type="ARBA" id="ARBA00022448"/>
    </source>
</evidence>
<gene>
    <name evidence="10" type="primary">fliI</name>
    <name evidence="10" type="ORF">TH606_03230</name>
</gene>
<dbReference type="Gene3D" id="3.40.50.12240">
    <property type="match status" value="1"/>
</dbReference>
<organism evidence="10 11">
    <name type="scientific">Thermodesulfatator autotrophicus</name>
    <dbReference type="NCBI Taxonomy" id="1795632"/>
    <lineage>
        <taxon>Bacteria</taxon>
        <taxon>Pseudomonadati</taxon>
        <taxon>Thermodesulfobacteriota</taxon>
        <taxon>Thermodesulfobacteria</taxon>
        <taxon>Thermodesulfobacteriales</taxon>
        <taxon>Thermodesulfatatoraceae</taxon>
        <taxon>Thermodesulfatator</taxon>
    </lineage>
</organism>
<dbReference type="Proteomes" id="UP000076964">
    <property type="component" value="Unassembled WGS sequence"/>
</dbReference>
<dbReference type="GO" id="GO:0071973">
    <property type="term" value="P:bacterial-type flagellum-dependent cell motility"/>
    <property type="evidence" value="ECO:0007669"/>
    <property type="project" value="InterPro"/>
</dbReference>
<keyword evidence="4" id="KW-0547">Nucleotide-binding</keyword>
<dbReference type="InterPro" id="IPR003593">
    <property type="entry name" value="AAA+_ATPase"/>
</dbReference>
<reference evidence="10 11" key="1">
    <citation type="submission" date="2016-02" db="EMBL/GenBank/DDBJ databases">
        <title>Draft genome sequence of Thermodesulfatator sp. S606.</title>
        <authorList>
            <person name="Lai Q."/>
            <person name="Cao J."/>
            <person name="Dupont S."/>
            <person name="Shao Z."/>
            <person name="Jebbar M."/>
            <person name="Alain K."/>
        </authorList>
    </citation>
    <scope>NUCLEOTIDE SEQUENCE [LARGE SCALE GENOMIC DNA]</scope>
    <source>
        <strain evidence="10 11">S606</strain>
    </source>
</reference>
<accession>A0A177E8Y2</accession>